<keyword evidence="1" id="KW-0812">Transmembrane</keyword>
<dbReference type="SUPFAM" id="SSF53474">
    <property type="entry name" value="alpha/beta-Hydrolases"/>
    <property type="match status" value="1"/>
</dbReference>
<keyword evidence="1" id="KW-1133">Transmembrane helix</keyword>
<sequence length="404" mass="45250">MTIPSSAEDRYVTDIAWFAPTCGVMLISILSRKLCAAVLIAAFALPLAFVIWRAIVGRGSWWLKILRGLGHLVVILLAQALLVTGVFLYANREYGFFVSWSDLLGEVQPEAPVHDLVPIRRMKVKDIPISKSNPHPDGQLSGMMMPGTDARYAHVPVWLPPQYFEKSEHGTRFPVLFYIGGVNDTGEHDNKSIDLIGPATEFVKSRKVNPFVIVFLPGRIRNGIDSECVDVGPYKHETWIMKTVIPQIESHFRVGHERGSRFIGGWSTGGYCAANLSTKYPRKFNAGFSMGGYYHPMFENPNIARMARPFMAQNSVVRRVQERKINRSVRFLSVLNRNDVQSWGPGPQPVFSNGQVGPDGGQFHHVAKDMKQFAFIVLTGGGHRDSVYMPYTEQSLQWLGQFGL</sequence>
<dbReference type="InterPro" id="IPR000801">
    <property type="entry name" value="Esterase-like"/>
</dbReference>
<evidence type="ECO:0008006" key="4">
    <source>
        <dbReference type="Google" id="ProtNLM"/>
    </source>
</evidence>
<dbReference type="PANTHER" id="PTHR48098:SF1">
    <property type="entry name" value="DIACYLGLYCEROL ACYLTRANSFERASE_MYCOLYLTRANSFERASE AG85A"/>
    <property type="match status" value="1"/>
</dbReference>
<organism evidence="2 3">
    <name type="scientific">Cutibacterium modestum HL044PA1</name>
    <dbReference type="NCBI Taxonomy" id="765109"/>
    <lineage>
        <taxon>Bacteria</taxon>
        <taxon>Bacillati</taxon>
        <taxon>Actinomycetota</taxon>
        <taxon>Actinomycetes</taxon>
        <taxon>Propionibacteriales</taxon>
        <taxon>Propionibacteriaceae</taxon>
        <taxon>Cutibacterium</taxon>
        <taxon>Cutibacterium modestum</taxon>
    </lineage>
</organism>
<comment type="caution">
    <text evidence="2">The sequence shown here is derived from an EMBL/GenBank/DDBJ whole genome shotgun (WGS) entry which is preliminary data.</text>
</comment>
<evidence type="ECO:0000256" key="1">
    <source>
        <dbReference type="SAM" id="Phobius"/>
    </source>
</evidence>
<reference evidence="2" key="1">
    <citation type="submission" date="2010-08" db="EMBL/GenBank/DDBJ databases">
        <authorList>
            <person name="Weinstock G."/>
            <person name="Sodergren E."/>
            <person name="Clifton S."/>
            <person name="Fulton L."/>
            <person name="Fulton B."/>
            <person name="Courtney L."/>
            <person name="Fronick C."/>
            <person name="Harrison M."/>
            <person name="Strong C."/>
            <person name="Farmer C."/>
            <person name="Delahaunty K."/>
            <person name="Markovic C."/>
            <person name="Hall O."/>
            <person name="Minx P."/>
            <person name="Tomlinson C."/>
            <person name="Mitreva M."/>
            <person name="Hou S."/>
            <person name="Chen J."/>
            <person name="Wollam A."/>
            <person name="Pepin K.H."/>
            <person name="Johnson M."/>
            <person name="Bhonagiri V."/>
            <person name="Zhang X."/>
            <person name="Suruliraj S."/>
            <person name="Warren W."/>
            <person name="Chinwalla A."/>
            <person name="Mardis E.R."/>
            <person name="Wilson R.K."/>
        </authorList>
    </citation>
    <scope>NUCLEOTIDE SEQUENCE [LARGE SCALE GENOMIC DNA]</scope>
    <source>
        <strain evidence="2">HL044PA1</strain>
    </source>
</reference>
<dbReference type="InterPro" id="IPR029058">
    <property type="entry name" value="AB_hydrolase_fold"/>
</dbReference>
<keyword evidence="1" id="KW-0472">Membrane</keyword>
<proteinExistence type="predicted"/>
<gene>
    <name evidence="2" type="ORF">HMPREF9607_01859</name>
</gene>
<dbReference type="Proteomes" id="UP000003179">
    <property type="component" value="Unassembled WGS sequence"/>
</dbReference>
<evidence type="ECO:0000313" key="3">
    <source>
        <dbReference type="Proteomes" id="UP000003179"/>
    </source>
</evidence>
<dbReference type="EMBL" id="ADZU01000030">
    <property type="protein sequence ID" value="EFS91993.1"/>
    <property type="molecule type" value="Genomic_DNA"/>
</dbReference>
<feature type="transmembrane region" description="Helical" evidence="1">
    <location>
        <begin position="68"/>
        <end position="90"/>
    </location>
</feature>
<dbReference type="Gene3D" id="3.40.50.1820">
    <property type="entry name" value="alpha/beta hydrolase"/>
    <property type="match status" value="1"/>
</dbReference>
<accession>A0ABN0C443</accession>
<feature type="transmembrane region" description="Helical" evidence="1">
    <location>
        <begin position="36"/>
        <end position="56"/>
    </location>
</feature>
<name>A0ABN0C443_9ACTN</name>
<dbReference type="Pfam" id="PF00756">
    <property type="entry name" value="Esterase"/>
    <property type="match status" value="1"/>
</dbReference>
<keyword evidence="3" id="KW-1185">Reference proteome</keyword>
<evidence type="ECO:0000313" key="2">
    <source>
        <dbReference type="EMBL" id="EFS91993.1"/>
    </source>
</evidence>
<dbReference type="PANTHER" id="PTHR48098">
    <property type="entry name" value="ENTEROCHELIN ESTERASE-RELATED"/>
    <property type="match status" value="1"/>
</dbReference>
<dbReference type="InterPro" id="IPR050583">
    <property type="entry name" value="Mycobacterial_A85_antigen"/>
</dbReference>
<protein>
    <recommendedName>
        <fullName evidence="4">Esterase</fullName>
    </recommendedName>
</protein>